<dbReference type="Proteomes" id="UP000662747">
    <property type="component" value="Chromosome"/>
</dbReference>
<dbReference type="RefSeq" id="WP_206720345.1">
    <property type="nucleotide sequence ID" value="NZ_CP071090.1"/>
</dbReference>
<evidence type="ECO:0000313" key="1">
    <source>
        <dbReference type="EMBL" id="QSQ18757.1"/>
    </source>
</evidence>
<reference evidence="1 2" key="1">
    <citation type="submission" date="2021-02" db="EMBL/GenBank/DDBJ databases">
        <title>De Novo genome assembly of isolated myxobacteria.</title>
        <authorList>
            <person name="Stevens D.C."/>
        </authorList>
    </citation>
    <scope>NUCLEOTIDE SEQUENCE [LARGE SCALE GENOMIC DNA]</scope>
    <source>
        <strain evidence="2">SCPEA02</strain>
    </source>
</reference>
<protein>
    <submittedName>
        <fullName evidence="1">Uncharacterized protein</fullName>
    </submittedName>
</protein>
<gene>
    <name evidence="1" type="ORF">JY651_25700</name>
</gene>
<accession>A0ABX7NMK7</accession>
<proteinExistence type="predicted"/>
<keyword evidence="2" id="KW-1185">Reference proteome</keyword>
<name>A0ABX7NMK7_9BACT</name>
<dbReference type="EMBL" id="CP071090">
    <property type="protein sequence ID" value="QSQ18757.1"/>
    <property type="molecule type" value="Genomic_DNA"/>
</dbReference>
<organism evidence="1 2">
    <name type="scientific">Pyxidicoccus parkwayensis</name>
    <dbReference type="NCBI Taxonomy" id="2813578"/>
    <lineage>
        <taxon>Bacteria</taxon>
        <taxon>Pseudomonadati</taxon>
        <taxon>Myxococcota</taxon>
        <taxon>Myxococcia</taxon>
        <taxon>Myxococcales</taxon>
        <taxon>Cystobacterineae</taxon>
        <taxon>Myxococcaceae</taxon>
        <taxon>Pyxidicoccus</taxon>
    </lineage>
</organism>
<sequence length="124" mass="13308">MKEHSLDGALSIFLDTEATPPTWRYHVTNRGRLSEAGAISSLDVLAEVLGRHGGLLTDLPWTELPTFGGPAPACTDGVWSWDERRLLMGTSADSLALLPRDGSDAARARGDFARPLPAEPRGLS</sequence>
<evidence type="ECO:0000313" key="2">
    <source>
        <dbReference type="Proteomes" id="UP000662747"/>
    </source>
</evidence>